<dbReference type="PANTHER" id="PTHR11165">
    <property type="entry name" value="SKP1"/>
    <property type="match status" value="1"/>
</dbReference>
<evidence type="ECO:0000313" key="3">
    <source>
        <dbReference type="EMBL" id="MCH86220.1"/>
    </source>
</evidence>
<dbReference type="EMBL" id="LXQA010009953">
    <property type="protein sequence ID" value="MCH86220.1"/>
    <property type="molecule type" value="Genomic_DNA"/>
</dbReference>
<dbReference type="SUPFAM" id="SSF81382">
    <property type="entry name" value="Skp1 dimerisation domain-like"/>
    <property type="match status" value="1"/>
</dbReference>
<dbReference type="GO" id="GO:0006511">
    <property type="term" value="P:ubiquitin-dependent protein catabolic process"/>
    <property type="evidence" value="ECO:0007669"/>
    <property type="project" value="InterPro"/>
</dbReference>
<keyword evidence="4" id="KW-1185">Reference proteome</keyword>
<sequence length="62" mass="7313">MSSTKKITLKCHDDETFEIDEAAAYMIKDKTPEEVRTIFNIVNDFSPEEEAKIREENKWAFE</sequence>
<dbReference type="InterPro" id="IPR036296">
    <property type="entry name" value="SKP1-like_dim_sf"/>
</dbReference>
<reference evidence="3 4" key="1">
    <citation type="journal article" date="2018" name="Front. Plant Sci.">
        <title>Red Clover (Trifolium pratense) and Zigzag Clover (T. medium) - A Picture of Genomic Similarities and Differences.</title>
        <authorList>
            <person name="Dluhosova J."/>
            <person name="Istvanek J."/>
            <person name="Nedelnik J."/>
            <person name="Repkova J."/>
        </authorList>
    </citation>
    <scope>NUCLEOTIDE SEQUENCE [LARGE SCALE GENOMIC DNA]</scope>
    <source>
        <strain evidence="4">cv. 10/8</strain>
        <tissue evidence="3">Leaf</tissue>
    </source>
</reference>
<organism evidence="3 4">
    <name type="scientific">Trifolium medium</name>
    <dbReference type="NCBI Taxonomy" id="97028"/>
    <lineage>
        <taxon>Eukaryota</taxon>
        <taxon>Viridiplantae</taxon>
        <taxon>Streptophyta</taxon>
        <taxon>Embryophyta</taxon>
        <taxon>Tracheophyta</taxon>
        <taxon>Spermatophyta</taxon>
        <taxon>Magnoliopsida</taxon>
        <taxon>eudicotyledons</taxon>
        <taxon>Gunneridae</taxon>
        <taxon>Pentapetalae</taxon>
        <taxon>rosids</taxon>
        <taxon>fabids</taxon>
        <taxon>Fabales</taxon>
        <taxon>Fabaceae</taxon>
        <taxon>Papilionoideae</taxon>
        <taxon>50 kb inversion clade</taxon>
        <taxon>NPAAA clade</taxon>
        <taxon>Hologalegina</taxon>
        <taxon>IRL clade</taxon>
        <taxon>Trifolieae</taxon>
        <taxon>Trifolium</taxon>
    </lineage>
</organism>
<evidence type="ECO:0000256" key="1">
    <source>
        <dbReference type="ARBA" id="ARBA00004906"/>
    </source>
</evidence>
<dbReference type="InterPro" id="IPR016897">
    <property type="entry name" value="SKP1"/>
</dbReference>
<proteinExistence type="predicted"/>
<evidence type="ECO:0000259" key="2">
    <source>
        <dbReference type="Pfam" id="PF01466"/>
    </source>
</evidence>
<protein>
    <submittedName>
        <fullName evidence="3">SKP1-like protein 1A</fullName>
    </submittedName>
</protein>
<gene>
    <name evidence="3" type="ORF">A2U01_0007074</name>
</gene>
<feature type="domain" description="SKP1 component dimerisation" evidence="2">
    <location>
        <begin position="23"/>
        <end position="60"/>
    </location>
</feature>
<dbReference type="Gene3D" id="3.30.710.10">
    <property type="entry name" value="Potassium Channel Kv1.1, Chain A"/>
    <property type="match status" value="1"/>
</dbReference>
<dbReference type="Proteomes" id="UP000265520">
    <property type="component" value="Unassembled WGS sequence"/>
</dbReference>
<comment type="caution">
    <text evidence="3">The sequence shown here is derived from an EMBL/GenBank/DDBJ whole genome shotgun (WGS) entry which is preliminary data.</text>
</comment>
<dbReference type="InterPro" id="IPR011333">
    <property type="entry name" value="SKP1/BTB/POZ_sf"/>
</dbReference>
<evidence type="ECO:0000313" key="4">
    <source>
        <dbReference type="Proteomes" id="UP000265520"/>
    </source>
</evidence>
<comment type="pathway">
    <text evidence="1">Protein modification; protein ubiquitination.</text>
</comment>
<dbReference type="Pfam" id="PF01466">
    <property type="entry name" value="Skp1"/>
    <property type="match status" value="1"/>
</dbReference>
<dbReference type="AlphaFoldDB" id="A0A392MFE1"/>
<dbReference type="InterPro" id="IPR016072">
    <property type="entry name" value="Skp1_comp_dimer"/>
</dbReference>
<name>A0A392MFE1_9FABA</name>
<accession>A0A392MFE1</accession>